<feature type="compositionally biased region" description="Basic and acidic residues" evidence="1">
    <location>
        <begin position="15"/>
        <end position="25"/>
    </location>
</feature>
<dbReference type="Gene3D" id="3.40.50.10130">
    <property type="match status" value="1"/>
</dbReference>
<feature type="region of interest" description="Disordered" evidence="1">
    <location>
        <begin position="1"/>
        <end position="25"/>
    </location>
</feature>
<feature type="domain" description="ERCC4" evidence="2">
    <location>
        <begin position="54"/>
        <end position="133"/>
    </location>
</feature>
<dbReference type="Pfam" id="PF02732">
    <property type="entry name" value="ERCC4"/>
    <property type="match status" value="1"/>
</dbReference>
<accession>A0A6U5PLK6</accession>
<proteinExistence type="predicted"/>
<evidence type="ECO:0000256" key="1">
    <source>
        <dbReference type="SAM" id="MobiDB-lite"/>
    </source>
</evidence>
<dbReference type="GO" id="GO:0003677">
    <property type="term" value="F:DNA binding"/>
    <property type="evidence" value="ECO:0007669"/>
    <property type="project" value="InterPro"/>
</dbReference>
<evidence type="ECO:0000259" key="2">
    <source>
        <dbReference type="Pfam" id="PF02732"/>
    </source>
</evidence>
<dbReference type="InterPro" id="IPR011335">
    <property type="entry name" value="Restrct_endonuc-II-like"/>
</dbReference>
<feature type="compositionally biased region" description="Polar residues" evidence="1">
    <location>
        <begin position="1"/>
        <end position="12"/>
    </location>
</feature>
<dbReference type="EMBL" id="HBGK01049825">
    <property type="protein sequence ID" value="CAD9309767.1"/>
    <property type="molecule type" value="Transcribed_RNA"/>
</dbReference>
<dbReference type="SUPFAM" id="SSF52980">
    <property type="entry name" value="Restriction endonuclease-like"/>
    <property type="match status" value="1"/>
</dbReference>
<evidence type="ECO:0000313" key="3">
    <source>
        <dbReference type="EMBL" id="CAD9309767.1"/>
    </source>
</evidence>
<name>A0A6U5PLK6_9STRA</name>
<dbReference type="GO" id="GO:0004518">
    <property type="term" value="F:nuclease activity"/>
    <property type="evidence" value="ECO:0007669"/>
    <property type="project" value="InterPro"/>
</dbReference>
<dbReference type="InterPro" id="IPR006166">
    <property type="entry name" value="ERCC4_domain"/>
</dbReference>
<reference evidence="4" key="1">
    <citation type="submission" date="2021-01" db="EMBL/GenBank/DDBJ databases">
        <authorList>
            <person name="Corre E."/>
            <person name="Pelletier E."/>
            <person name="Niang G."/>
            <person name="Scheremetjew M."/>
            <person name="Finn R."/>
            <person name="Kale V."/>
            <person name="Holt S."/>
            <person name="Cochrane G."/>
            <person name="Meng A."/>
            <person name="Brown T."/>
            <person name="Cohen L."/>
        </authorList>
    </citation>
    <scope>NUCLEOTIDE SEQUENCE</scope>
    <source>
        <strain evidence="4">CCMP 410</strain>
    </source>
</reference>
<dbReference type="EMBL" id="HBGK01049826">
    <property type="protein sequence ID" value="CAD9309769.1"/>
    <property type="molecule type" value="Transcribed_RNA"/>
</dbReference>
<organism evidence="4">
    <name type="scientific">Grammatophora oceanica</name>
    <dbReference type="NCBI Taxonomy" id="210454"/>
    <lineage>
        <taxon>Eukaryota</taxon>
        <taxon>Sar</taxon>
        <taxon>Stramenopiles</taxon>
        <taxon>Ochrophyta</taxon>
        <taxon>Bacillariophyta</taxon>
        <taxon>Fragilariophyceae</taxon>
        <taxon>Fragilariophycidae</taxon>
        <taxon>Rhabdonematales</taxon>
        <taxon>Grammatophoraceae</taxon>
        <taxon>Grammatophora</taxon>
    </lineage>
</organism>
<dbReference type="AlphaFoldDB" id="A0A6U5PLK6"/>
<gene>
    <name evidence="3" type="ORF">GOCE00092_LOCUS26163</name>
    <name evidence="4" type="ORF">GOCE00092_LOCUS26164</name>
</gene>
<dbReference type="GO" id="GO:0006281">
    <property type="term" value="P:DNA repair"/>
    <property type="evidence" value="ECO:0007669"/>
    <property type="project" value="UniProtKB-ARBA"/>
</dbReference>
<protein>
    <recommendedName>
        <fullName evidence="2">ERCC4 domain-containing protein</fullName>
    </recommendedName>
</protein>
<evidence type="ECO:0000313" key="4">
    <source>
        <dbReference type="EMBL" id="CAD9309769.1"/>
    </source>
</evidence>
<sequence>MAPNDRTGNMQLSIHIDDRERNRNHTPRELRTKLTDLVNTGLVKAVWPTGMPRAVVEEHSLSHGDFAFFLGEGEAKQRLSVALERKRIGDLVQRSVKGDHWKQFCKMRDSFDYAIFLVEYDTRQASRFRSEGEQGLDSWNPFETYVNDESSVFLYFGRSLMSHRSWRVIQTASEQASLRAVGALGLMASHVPKVKHANTITSRRDEQLKLQYRLSDAGTPWQLARAVAREVGSEARLEELYRQTVTEEARMNLFCQMARFITVDEDVEGSPEGWSAAIYHAFFSILSDPTEARSAFSEYKESVSDHSQLLCALHSIPSHQSALEAVSTGVFAKRPNLPIRSVVLHASKDAKTFIETPTEKSFWSISDSTEQTVGTVRMQTFAGRFRSLPLVIRVFSASDLIARVTDMLSDRNVTDFVGGARNVASGIMEECTFPRRKHAYRLILLRGLPAALTAAAKKPGCRPELSVMVDLVLSNLMLEQNVVVIQAVRKQEAETKLILRQLLLASLHYAYLTEEDVQK</sequence>